<accession>A0A0V0QYP3</accession>
<keyword evidence="1" id="KW-0175">Coiled coil</keyword>
<dbReference type="InterPro" id="IPR000008">
    <property type="entry name" value="C2_dom"/>
</dbReference>
<dbReference type="SUPFAM" id="SSF51206">
    <property type="entry name" value="cAMP-binding domain-like"/>
    <property type="match status" value="1"/>
</dbReference>
<dbReference type="EMBL" id="LDAU01000083">
    <property type="protein sequence ID" value="KRX07423.1"/>
    <property type="molecule type" value="Genomic_DNA"/>
</dbReference>
<comment type="caution">
    <text evidence="4">The sequence shown here is derived from an EMBL/GenBank/DDBJ whole genome shotgun (WGS) entry which is preliminary data.</text>
</comment>
<gene>
    <name evidence="4" type="ORF">PPERSA_03256</name>
</gene>
<dbReference type="Proteomes" id="UP000054937">
    <property type="component" value="Unassembled WGS sequence"/>
</dbReference>
<feature type="coiled-coil region" evidence="1">
    <location>
        <begin position="506"/>
        <end position="533"/>
    </location>
</feature>
<dbReference type="CDD" id="cd00030">
    <property type="entry name" value="C2"/>
    <property type="match status" value="1"/>
</dbReference>
<dbReference type="Pfam" id="PF00168">
    <property type="entry name" value="C2"/>
    <property type="match status" value="1"/>
</dbReference>
<feature type="domain" description="C2" evidence="3">
    <location>
        <begin position="10"/>
        <end position="129"/>
    </location>
</feature>
<feature type="coiled-coil region" evidence="1">
    <location>
        <begin position="358"/>
        <end position="385"/>
    </location>
</feature>
<evidence type="ECO:0000313" key="4">
    <source>
        <dbReference type="EMBL" id="KRX07423.1"/>
    </source>
</evidence>
<dbReference type="InterPro" id="IPR018490">
    <property type="entry name" value="cNMP-bd_dom_sf"/>
</dbReference>
<feature type="compositionally biased region" description="Polar residues" evidence="2">
    <location>
        <begin position="573"/>
        <end position="585"/>
    </location>
</feature>
<feature type="region of interest" description="Disordered" evidence="2">
    <location>
        <begin position="566"/>
        <end position="585"/>
    </location>
</feature>
<dbReference type="PANTHER" id="PTHR47052">
    <property type="entry name" value="CONSERVED SERINE PROLINE-RICH PROTEIN (AFU_ORTHOLOGUE AFUA_2G01790)"/>
    <property type="match status" value="1"/>
</dbReference>
<evidence type="ECO:0000259" key="3">
    <source>
        <dbReference type="PROSITE" id="PS50004"/>
    </source>
</evidence>
<dbReference type="InterPro" id="IPR014710">
    <property type="entry name" value="RmlC-like_jellyroll"/>
</dbReference>
<evidence type="ECO:0000256" key="2">
    <source>
        <dbReference type="SAM" id="MobiDB-lite"/>
    </source>
</evidence>
<dbReference type="Gene3D" id="2.60.120.10">
    <property type="entry name" value="Jelly Rolls"/>
    <property type="match status" value="1"/>
</dbReference>
<reference evidence="4 5" key="1">
    <citation type="journal article" date="2015" name="Sci. Rep.">
        <title>Genome of the facultative scuticociliatosis pathogen Pseudocohnilembus persalinus provides insight into its virulence through horizontal gene transfer.</title>
        <authorList>
            <person name="Xiong J."/>
            <person name="Wang G."/>
            <person name="Cheng J."/>
            <person name="Tian M."/>
            <person name="Pan X."/>
            <person name="Warren A."/>
            <person name="Jiang C."/>
            <person name="Yuan D."/>
            <person name="Miao W."/>
        </authorList>
    </citation>
    <scope>NUCLEOTIDE SEQUENCE [LARGE SCALE GENOMIC DNA]</scope>
    <source>
        <strain evidence="4">36N120E</strain>
    </source>
</reference>
<keyword evidence="5" id="KW-1185">Reference proteome</keyword>
<dbReference type="SUPFAM" id="SSF49562">
    <property type="entry name" value="C2 domain (Calcium/lipid-binding domain, CaLB)"/>
    <property type="match status" value="1"/>
</dbReference>
<sequence length="656" mass="78378">MAQNSNNVMENENQMFQAFQNINSSEPNLLVIIEKAEIFEDHETFGKMDCYLKFKFANQEQEYKTQTANDQGKYPVWNQSFQMFFDEKNEKLEIELWEEDVGSDDYLGKLILDVKKEISVNYPGENIELKKEILDKKMEKPIGFLKLMIQQLLSEEKKQEMQNQHSETVKNNLQIKKLDFQQNLDPKDLENKVNEIQNRLKNVKVRLTQKPVQPYDHTKIHRAIIEGLNIIGKDRCIDIGRQDNLILGNKRTCSIVSQGNSYLISVSQEDYQNLLYETHKKEEKQIIEQLEQFNCFKNTKYQDWSIILPFFKKVTYSRNQILYKQGQKQQDMNIYFILEGAIQIERYVEIDKQTMCINKRQISKKQGKQEQYDHLKKENQNSEQKFNFTYEVALLEKMEWLGEEEIYLNLNLRQQTAKAISKETVLIEVNGKVNKNKIIIIQFNLIHFIYYLQDFQNIFTKFKEINEIMINLVQEKQIIRKKRENRQKLLAFKKFGIKNLLTNPQKSNYKKTCQISENLLEEVNKEIKNKDQQNQLNTKHTWQYQNKKIIQKQQKDTLQLQKLNEQGLKNRGKSQQSSPKKTKNIDFQLQIQQQGSLTSRKHVKIDFLNEIDSVKKKKKDINQELNQSLRFNKENQIINRLDNKIDFDKVAWYRRQ</sequence>
<protein>
    <submittedName>
        <fullName evidence="4">Cyclic nucleotide-binding protein</fullName>
    </submittedName>
</protein>
<evidence type="ECO:0000256" key="1">
    <source>
        <dbReference type="SAM" id="Coils"/>
    </source>
</evidence>
<dbReference type="InterPro" id="IPR035892">
    <property type="entry name" value="C2_domain_sf"/>
</dbReference>
<dbReference type="OrthoDB" id="419768at2759"/>
<dbReference type="PANTHER" id="PTHR47052:SF3">
    <property type="entry name" value="INGRESSION PROTEIN 1"/>
    <property type="match status" value="1"/>
</dbReference>
<evidence type="ECO:0000313" key="5">
    <source>
        <dbReference type="Proteomes" id="UP000054937"/>
    </source>
</evidence>
<dbReference type="SMART" id="SM00239">
    <property type="entry name" value="C2"/>
    <property type="match status" value="1"/>
</dbReference>
<dbReference type="AlphaFoldDB" id="A0A0V0QYP3"/>
<name>A0A0V0QYP3_PSEPJ</name>
<dbReference type="Gene3D" id="2.60.40.150">
    <property type="entry name" value="C2 domain"/>
    <property type="match status" value="1"/>
</dbReference>
<dbReference type="PROSITE" id="PS50004">
    <property type="entry name" value="C2"/>
    <property type="match status" value="1"/>
</dbReference>
<proteinExistence type="predicted"/>
<dbReference type="InterPro" id="IPR052981">
    <property type="entry name" value="Ingression_C2_domain"/>
</dbReference>
<dbReference type="InParanoid" id="A0A0V0QYP3"/>
<organism evidence="4 5">
    <name type="scientific">Pseudocohnilembus persalinus</name>
    <name type="common">Ciliate</name>
    <dbReference type="NCBI Taxonomy" id="266149"/>
    <lineage>
        <taxon>Eukaryota</taxon>
        <taxon>Sar</taxon>
        <taxon>Alveolata</taxon>
        <taxon>Ciliophora</taxon>
        <taxon>Intramacronucleata</taxon>
        <taxon>Oligohymenophorea</taxon>
        <taxon>Scuticociliatia</taxon>
        <taxon>Philasterida</taxon>
        <taxon>Pseudocohnilembidae</taxon>
        <taxon>Pseudocohnilembus</taxon>
    </lineage>
</organism>